<accession>M0PK34</accession>
<feature type="transmembrane region" description="Helical" evidence="1">
    <location>
        <begin position="44"/>
        <end position="63"/>
    </location>
</feature>
<feature type="transmembrane region" description="Helical" evidence="1">
    <location>
        <begin position="70"/>
        <end position="88"/>
    </location>
</feature>
<feature type="transmembrane region" description="Helical" evidence="1">
    <location>
        <begin position="17"/>
        <end position="38"/>
    </location>
</feature>
<dbReference type="STRING" id="1230454.C461_05672"/>
<reference evidence="2 3" key="1">
    <citation type="journal article" date="2014" name="PLoS Genet.">
        <title>Phylogenetically driven sequencing of extremely halophilic archaea reveals strategies for static and dynamic osmo-response.</title>
        <authorList>
            <person name="Becker E.A."/>
            <person name="Seitzer P.M."/>
            <person name="Tritt A."/>
            <person name="Larsen D."/>
            <person name="Krusor M."/>
            <person name="Yao A.I."/>
            <person name="Wu D."/>
            <person name="Madern D."/>
            <person name="Eisen J.A."/>
            <person name="Darling A.E."/>
            <person name="Facciotti M.T."/>
        </authorList>
    </citation>
    <scope>NUCLEOTIDE SEQUENCE [LARGE SCALE GENOMIC DNA]</scope>
    <source>
        <strain evidence="2 3">JCM 13560</strain>
    </source>
</reference>
<dbReference type="OrthoDB" id="330759at2157"/>
<dbReference type="RefSeq" id="WP_007999384.1">
    <property type="nucleotide sequence ID" value="NZ_AOJI01000017.1"/>
</dbReference>
<evidence type="ECO:0000256" key="1">
    <source>
        <dbReference type="SAM" id="Phobius"/>
    </source>
</evidence>
<keyword evidence="1" id="KW-0812">Transmembrane</keyword>
<keyword evidence="1" id="KW-1133">Transmembrane helix</keyword>
<comment type="caution">
    <text evidence="2">The sequence shown here is derived from an EMBL/GenBank/DDBJ whole genome shotgun (WGS) entry which is preliminary data.</text>
</comment>
<name>M0PK34_9EURY</name>
<dbReference type="PATRIC" id="fig|1230454.4.peg.1150"/>
<keyword evidence="1" id="KW-0472">Membrane</keyword>
<feature type="transmembrane region" description="Helical" evidence="1">
    <location>
        <begin position="100"/>
        <end position="117"/>
    </location>
</feature>
<gene>
    <name evidence="2" type="ORF">C461_05672</name>
</gene>
<dbReference type="EMBL" id="AOJI01000017">
    <property type="protein sequence ID" value="EMA69095.1"/>
    <property type="molecule type" value="Genomic_DNA"/>
</dbReference>
<dbReference type="InterPro" id="IPR055898">
    <property type="entry name" value="DUF7475"/>
</dbReference>
<dbReference type="Proteomes" id="UP000011575">
    <property type="component" value="Unassembled WGS sequence"/>
</dbReference>
<sequence>MALADDGDAADDRSVTLLHWIGIAAATVTAGVHLYLGLQIGGTFGAAFLVATAGFLGGIGAVLFDYRRRLVYLLGIPFTAGQIVMWYAFNDVPPVPPIEAVDKLAQVALIAVLVALLRRDK</sequence>
<dbReference type="AlphaFoldDB" id="M0PK34"/>
<evidence type="ECO:0000313" key="2">
    <source>
        <dbReference type="EMBL" id="EMA69095.1"/>
    </source>
</evidence>
<organism evidence="2 3">
    <name type="scientific">Halorubrum aidingense JCM 13560</name>
    <dbReference type="NCBI Taxonomy" id="1230454"/>
    <lineage>
        <taxon>Archaea</taxon>
        <taxon>Methanobacteriati</taxon>
        <taxon>Methanobacteriota</taxon>
        <taxon>Stenosarchaea group</taxon>
        <taxon>Halobacteria</taxon>
        <taxon>Halobacteriales</taxon>
        <taxon>Haloferacaceae</taxon>
        <taxon>Halorubrum</taxon>
    </lineage>
</organism>
<proteinExistence type="predicted"/>
<keyword evidence="3" id="KW-1185">Reference proteome</keyword>
<evidence type="ECO:0000313" key="3">
    <source>
        <dbReference type="Proteomes" id="UP000011575"/>
    </source>
</evidence>
<protein>
    <submittedName>
        <fullName evidence="2">Uncharacterized protein</fullName>
    </submittedName>
</protein>
<dbReference type="Pfam" id="PF24287">
    <property type="entry name" value="DUF7475"/>
    <property type="match status" value="1"/>
</dbReference>